<evidence type="ECO:0000313" key="4">
    <source>
        <dbReference type="Proteomes" id="UP001175000"/>
    </source>
</evidence>
<name>A0AA39WZ09_9PEZI</name>
<dbReference type="AlphaFoldDB" id="A0AA39WZ09"/>
<dbReference type="Pfam" id="PF03473">
    <property type="entry name" value="MOSC"/>
    <property type="match status" value="1"/>
</dbReference>
<dbReference type="Proteomes" id="UP001175000">
    <property type="component" value="Unassembled WGS sequence"/>
</dbReference>
<keyword evidence="4" id="KW-1185">Reference proteome</keyword>
<dbReference type="GO" id="GO:0030151">
    <property type="term" value="F:molybdenum ion binding"/>
    <property type="evidence" value="ECO:0007669"/>
    <property type="project" value="InterPro"/>
</dbReference>
<gene>
    <name evidence="3" type="ORF">B0T14DRAFT_477827</name>
</gene>
<organism evidence="3 4">
    <name type="scientific">Immersiella caudata</name>
    <dbReference type="NCBI Taxonomy" id="314043"/>
    <lineage>
        <taxon>Eukaryota</taxon>
        <taxon>Fungi</taxon>
        <taxon>Dikarya</taxon>
        <taxon>Ascomycota</taxon>
        <taxon>Pezizomycotina</taxon>
        <taxon>Sordariomycetes</taxon>
        <taxon>Sordariomycetidae</taxon>
        <taxon>Sordariales</taxon>
        <taxon>Lasiosphaeriaceae</taxon>
        <taxon>Immersiella</taxon>
    </lineage>
</organism>
<sequence>MKITTIYVYPIKALRGISLQSAFIGPQGIMFDRRFMLFQIQDDGNLRKMQHSSFPQVALFEQAFLPAGSGERRDECTTVEVRYHPPPTKSKDGTAAAGEEDNETLHVPLNPDSSKLSPVDIDLHRSVTTAYRMGDPYDAWFTSRFGFPVALIFIGDGRRPVLGNSLIPQTTQPTPPSTKSSSWLSSLSSYLPGKEATKRDETPWLTFTDVAPLLVTSTSSLDNVSSRLPASTPMPMYKFRPNLVVDGQEQPAFAEDFWAELLVTPAPRTHLPPEDRTSFSKKEEKKEMTRWRLLLTGNCGRCTSLNVDYETGRLAEGELGTVLKKLMVDRRVDKGAKWTPIFGRYAFLGDVGGYWEELGGVAVSVGDEVEVVRRNEERSVWDWPGLGSS</sequence>
<reference evidence="3" key="1">
    <citation type="submission" date="2023-06" db="EMBL/GenBank/DDBJ databases">
        <title>Genome-scale phylogeny and comparative genomics of the fungal order Sordariales.</title>
        <authorList>
            <consortium name="Lawrence Berkeley National Laboratory"/>
            <person name="Hensen N."/>
            <person name="Bonometti L."/>
            <person name="Westerberg I."/>
            <person name="Brannstrom I.O."/>
            <person name="Guillou S."/>
            <person name="Cros-Aarteil S."/>
            <person name="Calhoun S."/>
            <person name="Haridas S."/>
            <person name="Kuo A."/>
            <person name="Mondo S."/>
            <person name="Pangilinan J."/>
            <person name="Riley R."/>
            <person name="Labutti K."/>
            <person name="Andreopoulos B."/>
            <person name="Lipzen A."/>
            <person name="Chen C."/>
            <person name="Yanf M."/>
            <person name="Daum C."/>
            <person name="Ng V."/>
            <person name="Clum A."/>
            <person name="Steindorff A."/>
            <person name="Ohm R."/>
            <person name="Martin F."/>
            <person name="Silar P."/>
            <person name="Natvig D."/>
            <person name="Lalanne C."/>
            <person name="Gautier V."/>
            <person name="Ament-Velasquez S.L."/>
            <person name="Kruys A."/>
            <person name="Hutchinson M.I."/>
            <person name="Powell A.J."/>
            <person name="Barry K."/>
            <person name="Miller A.N."/>
            <person name="Grigoriev I.V."/>
            <person name="Debuchy R."/>
            <person name="Gladieux P."/>
            <person name="Thoren M.H."/>
            <person name="Johannesson H."/>
        </authorList>
    </citation>
    <scope>NUCLEOTIDE SEQUENCE</scope>
    <source>
        <strain evidence="3">CBS 606.72</strain>
    </source>
</reference>
<dbReference type="Pfam" id="PF03476">
    <property type="entry name" value="MOSC_N"/>
    <property type="match status" value="1"/>
</dbReference>
<proteinExistence type="predicted"/>
<evidence type="ECO:0000259" key="2">
    <source>
        <dbReference type="PROSITE" id="PS51340"/>
    </source>
</evidence>
<dbReference type="GO" id="GO:0030170">
    <property type="term" value="F:pyridoxal phosphate binding"/>
    <property type="evidence" value="ECO:0007669"/>
    <property type="project" value="InterPro"/>
</dbReference>
<protein>
    <recommendedName>
        <fullName evidence="2">MOSC domain-containing protein</fullName>
    </recommendedName>
</protein>
<evidence type="ECO:0000313" key="3">
    <source>
        <dbReference type="EMBL" id="KAK0623820.1"/>
    </source>
</evidence>
<feature type="domain" description="MOSC" evidence="2">
    <location>
        <begin position="184"/>
        <end position="372"/>
    </location>
</feature>
<dbReference type="GO" id="GO:0003824">
    <property type="term" value="F:catalytic activity"/>
    <property type="evidence" value="ECO:0007669"/>
    <property type="project" value="InterPro"/>
</dbReference>
<dbReference type="PROSITE" id="PS51340">
    <property type="entry name" value="MOSC"/>
    <property type="match status" value="1"/>
</dbReference>
<evidence type="ECO:0000256" key="1">
    <source>
        <dbReference type="SAM" id="MobiDB-lite"/>
    </source>
</evidence>
<dbReference type="PANTHER" id="PTHR14237:SF34">
    <property type="entry name" value="MOSC DOMAIN PROTEIN (AFU_ORTHOLOGUE AFUA_2G07820)"/>
    <property type="match status" value="1"/>
</dbReference>
<feature type="region of interest" description="Disordered" evidence="1">
    <location>
        <begin position="82"/>
        <end position="111"/>
    </location>
</feature>
<comment type="caution">
    <text evidence="3">The sequence shown here is derived from an EMBL/GenBank/DDBJ whole genome shotgun (WGS) entry which is preliminary data.</text>
</comment>
<dbReference type="EMBL" id="JAULSU010000003">
    <property type="protein sequence ID" value="KAK0623820.1"/>
    <property type="molecule type" value="Genomic_DNA"/>
</dbReference>
<dbReference type="SUPFAM" id="SSF141673">
    <property type="entry name" value="MOSC N-terminal domain-like"/>
    <property type="match status" value="2"/>
</dbReference>
<dbReference type="PANTHER" id="PTHR14237">
    <property type="entry name" value="MOLYBDOPTERIN COFACTOR SULFURASE MOSC"/>
    <property type="match status" value="1"/>
</dbReference>
<dbReference type="InterPro" id="IPR005302">
    <property type="entry name" value="MoCF_Sase_C"/>
</dbReference>
<accession>A0AA39WZ09</accession>
<dbReference type="InterPro" id="IPR005303">
    <property type="entry name" value="MOCOS_middle"/>
</dbReference>